<sequence length="395" mass="45282">MNRVSVSQQQIHLQIHMNQLQLQQVQVQKSYQRREVRQIYMVLDLDMEHVKSKSMLEDNSNQKIQWQLEMIDQLLLLNFSISLFKEKHMSMEVVLDIKDGGQIQFIKMILLENQTFKMFMEIITTDNSKDSSKHQKQDNIDSITTVELNRNPSSIDNTKLELIAENNYRLLSKDTESLSQNHFCIQHNNQCQQCHKQESKMQKLQMEANKDIQIYSQLISITTESFQTHILEAIPSMILTLVAQDYEVFLTQMFKITSVTTFLVMLSIFRMQLYQSDSTAAAFWITNPKNTFFNNRIEGAEWYGFYLAFQSNPSDVASAADICPSGVSLLNFTNNAAHSTGKIGLRIGNLIPKMAQCGSHKNDALDDPFSANPSLNQLSGFITWANAQIGVLVDN</sequence>
<evidence type="ECO:0000259" key="2">
    <source>
        <dbReference type="Pfam" id="PF24606"/>
    </source>
</evidence>
<evidence type="ECO:0000313" key="4">
    <source>
        <dbReference type="Proteomes" id="UP000692954"/>
    </source>
</evidence>
<dbReference type="PANTHER" id="PTHR46769:SF2">
    <property type="entry name" value="FIBROCYSTIN-L ISOFORM 2 PRECURSOR-RELATED"/>
    <property type="match status" value="1"/>
</dbReference>
<feature type="domain" description="CEMIP beta-helix" evidence="2">
    <location>
        <begin position="275"/>
        <end position="345"/>
    </location>
</feature>
<evidence type="ECO:0000313" key="3">
    <source>
        <dbReference type="EMBL" id="CAD8117735.1"/>
    </source>
</evidence>
<gene>
    <name evidence="3" type="ORF">PSON_ATCC_30995.1.T1140201</name>
</gene>
<reference evidence="3" key="1">
    <citation type="submission" date="2021-01" db="EMBL/GenBank/DDBJ databases">
        <authorList>
            <consortium name="Genoscope - CEA"/>
            <person name="William W."/>
        </authorList>
    </citation>
    <scope>NUCLEOTIDE SEQUENCE</scope>
</reference>
<dbReference type="EMBL" id="CAJJDN010000114">
    <property type="protein sequence ID" value="CAD8117735.1"/>
    <property type="molecule type" value="Genomic_DNA"/>
</dbReference>
<keyword evidence="4" id="KW-1185">Reference proteome</keyword>
<organism evidence="3 4">
    <name type="scientific">Paramecium sonneborni</name>
    <dbReference type="NCBI Taxonomy" id="65129"/>
    <lineage>
        <taxon>Eukaryota</taxon>
        <taxon>Sar</taxon>
        <taxon>Alveolata</taxon>
        <taxon>Ciliophora</taxon>
        <taxon>Intramacronucleata</taxon>
        <taxon>Oligohymenophorea</taxon>
        <taxon>Peniculida</taxon>
        <taxon>Parameciidae</taxon>
        <taxon>Paramecium</taxon>
    </lineage>
</organism>
<dbReference type="OrthoDB" id="190675at2759"/>
<protein>
    <recommendedName>
        <fullName evidence="2">CEMIP beta-helix domain-containing protein</fullName>
    </recommendedName>
</protein>
<dbReference type="PANTHER" id="PTHR46769">
    <property type="entry name" value="POLYCYSTIC KIDNEY AND HEPATIC DISEASE 1 (AUTOSOMAL RECESSIVE)-LIKE 1"/>
    <property type="match status" value="1"/>
</dbReference>
<proteinExistence type="predicted"/>
<dbReference type="InterPro" id="IPR052387">
    <property type="entry name" value="Fibrocystin"/>
</dbReference>
<name>A0A8S1QS49_9CILI</name>
<evidence type="ECO:0000256" key="1">
    <source>
        <dbReference type="ARBA" id="ARBA00022729"/>
    </source>
</evidence>
<accession>A0A8S1QS49</accession>
<dbReference type="AlphaFoldDB" id="A0A8S1QS49"/>
<dbReference type="Proteomes" id="UP000692954">
    <property type="component" value="Unassembled WGS sequence"/>
</dbReference>
<keyword evidence="1" id="KW-0732">Signal</keyword>
<dbReference type="InterPro" id="IPR055401">
    <property type="entry name" value="CEMIP_beta-hel_dom"/>
</dbReference>
<comment type="caution">
    <text evidence="3">The sequence shown here is derived from an EMBL/GenBank/DDBJ whole genome shotgun (WGS) entry which is preliminary data.</text>
</comment>
<dbReference type="Pfam" id="PF24606">
    <property type="entry name" value="CEMIP_beta-hel"/>
    <property type="match status" value="1"/>
</dbReference>